<dbReference type="EMBL" id="JAUHHV010000003">
    <property type="protein sequence ID" value="KAK1430174.1"/>
    <property type="molecule type" value="Genomic_DNA"/>
</dbReference>
<keyword evidence="1" id="KW-0812">Transmembrane</keyword>
<dbReference type="Proteomes" id="UP001229421">
    <property type="component" value="Unassembled WGS sequence"/>
</dbReference>
<keyword evidence="1" id="KW-1133">Transmembrane helix</keyword>
<accession>A0AAD8P2W6</accession>
<comment type="caution">
    <text evidence="2">The sequence shown here is derived from an EMBL/GenBank/DDBJ whole genome shotgun (WGS) entry which is preliminary data.</text>
</comment>
<name>A0AAD8P2W6_TARER</name>
<protein>
    <submittedName>
        <fullName evidence="2">Uncharacterized protein</fullName>
    </submittedName>
</protein>
<evidence type="ECO:0000313" key="3">
    <source>
        <dbReference type="Proteomes" id="UP001229421"/>
    </source>
</evidence>
<evidence type="ECO:0000256" key="1">
    <source>
        <dbReference type="SAM" id="Phobius"/>
    </source>
</evidence>
<keyword evidence="1" id="KW-0472">Membrane</keyword>
<reference evidence="2" key="1">
    <citation type="journal article" date="2023" name="bioRxiv">
        <title>Improved chromosome-level genome assembly for marigold (Tagetes erecta).</title>
        <authorList>
            <person name="Jiang F."/>
            <person name="Yuan L."/>
            <person name="Wang S."/>
            <person name="Wang H."/>
            <person name="Xu D."/>
            <person name="Wang A."/>
            <person name="Fan W."/>
        </authorList>
    </citation>
    <scope>NUCLEOTIDE SEQUENCE</scope>
    <source>
        <strain evidence="2">WSJ</strain>
        <tissue evidence="2">Leaf</tissue>
    </source>
</reference>
<organism evidence="2 3">
    <name type="scientific">Tagetes erecta</name>
    <name type="common">African marigold</name>
    <dbReference type="NCBI Taxonomy" id="13708"/>
    <lineage>
        <taxon>Eukaryota</taxon>
        <taxon>Viridiplantae</taxon>
        <taxon>Streptophyta</taxon>
        <taxon>Embryophyta</taxon>
        <taxon>Tracheophyta</taxon>
        <taxon>Spermatophyta</taxon>
        <taxon>Magnoliopsida</taxon>
        <taxon>eudicotyledons</taxon>
        <taxon>Gunneridae</taxon>
        <taxon>Pentapetalae</taxon>
        <taxon>asterids</taxon>
        <taxon>campanulids</taxon>
        <taxon>Asterales</taxon>
        <taxon>Asteraceae</taxon>
        <taxon>Asteroideae</taxon>
        <taxon>Heliantheae alliance</taxon>
        <taxon>Tageteae</taxon>
        <taxon>Tagetes</taxon>
    </lineage>
</organism>
<feature type="transmembrane region" description="Helical" evidence="1">
    <location>
        <begin position="12"/>
        <end position="31"/>
    </location>
</feature>
<sequence>MGIIVDARDQVIIISFSSFVLSFFIFFNKLFATKGFFFSERVTASSYFFCKDEERNSIFSPIYYGDEESNYHYIYSFFYFFFQVQDNPKGLWVFFYQLGPSLHHLHVDGLQGS</sequence>
<dbReference type="AlphaFoldDB" id="A0AAD8P2W6"/>
<proteinExistence type="predicted"/>
<evidence type="ECO:0000313" key="2">
    <source>
        <dbReference type="EMBL" id="KAK1430174.1"/>
    </source>
</evidence>
<gene>
    <name evidence="2" type="ORF">QVD17_12729</name>
</gene>
<keyword evidence="3" id="KW-1185">Reference proteome</keyword>